<dbReference type="InterPro" id="IPR036165">
    <property type="entry name" value="YefM-like_sf"/>
</dbReference>
<dbReference type="NCBIfam" id="TIGR01552">
    <property type="entry name" value="phd_fam"/>
    <property type="match status" value="1"/>
</dbReference>
<organism evidence="3 4">
    <name type="scientific">Pseudonocardia nematodicida</name>
    <dbReference type="NCBI Taxonomy" id="1206997"/>
    <lineage>
        <taxon>Bacteria</taxon>
        <taxon>Bacillati</taxon>
        <taxon>Actinomycetota</taxon>
        <taxon>Actinomycetes</taxon>
        <taxon>Pseudonocardiales</taxon>
        <taxon>Pseudonocardiaceae</taxon>
        <taxon>Pseudonocardia</taxon>
    </lineage>
</organism>
<name>A0ABV1K8L4_9PSEU</name>
<dbReference type="SUPFAM" id="SSF143120">
    <property type="entry name" value="YefM-like"/>
    <property type="match status" value="1"/>
</dbReference>
<comment type="function">
    <text evidence="2">Antitoxin component of a type II toxin-antitoxin (TA) system.</text>
</comment>
<protein>
    <recommendedName>
        <fullName evidence="2">Antitoxin</fullName>
    </recommendedName>
</protein>
<accession>A0ABV1K8L4</accession>
<dbReference type="InterPro" id="IPR006442">
    <property type="entry name" value="Antitoxin_Phd/YefM"/>
</dbReference>
<dbReference type="PANTHER" id="PTHR35377:SF4">
    <property type="entry name" value="PREVENT-HOST-DEATH FAMILY PROTEIN"/>
    <property type="match status" value="1"/>
</dbReference>
<dbReference type="RefSeq" id="WP_349297859.1">
    <property type="nucleotide sequence ID" value="NZ_JBEDNQ010000003.1"/>
</dbReference>
<dbReference type="PANTHER" id="PTHR35377">
    <property type="entry name" value="ANTITOXIN VAPB49-RELATED-RELATED"/>
    <property type="match status" value="1"/>
</dbReference>
<dbReference type="Pfam" id="PF02604">
    <property type="entry name" value="PhdYeFM_antitox"/>
    <property type="match status" value="1"/>
</dbReference>
<dbReference type="Proteomes" id="UP001494902">
    <property type="component" value="Unassembled WGS sequence"/>
</dbReference>
<reference evidence="3 4" key="1">
    <citation type="submission" date="2024-03" db="EMBL/GenBank/DDBJ databases">
        <title>Draft genome sequence of Pseudonocardia nematodicida JCM 31783.</title>
        <authorList>
            <person name="Butdee W."/>
            <person name="Duangmal K."/>
        </authorList>
    </citation>
    <scope>NUCLEOTIDE SEQUENCE [LARGE SCALE GENOMIC DNA]</scope>
    <source>
        <strain evidence="3 4">JCM 31783</strain>
    </source>
</reference>
<dbReference type="InterPro" id="IPR051416">
    <property type="entry name" value="phD-YefM_TA_antitoxins"/>
</dbReference>
<evidence type="ECO:0000256" key="2">
    <source>
        <dbReference type="RuleBase" id="RU362080"/>
    </source>
</evidence>
<dbReference type="Gene3D" id="3.40.1620.10">
    <property type="entry name" value="YefM-like domain"/>
    <property type="match status" value="1"/>
</dbReference>
<proteinExistence type="inferred from homology"/>
<dbReference type="EMBL" id="JBEDNQ010000003">
    <property type="protein sequence ID" value="MEQ3550812.1"/>
    <property type="molecule type" value="Genomic_DNA"/>
</dbReference>
<evidence type="ECO:0000313" key="3">
    <source>
        <dbReference type="EMBL" id="MEQ3550812.1"/>
    </source>
</evidence>
<comment type="caution">
    <text evidence="3">The sequence shown here is derived from an EMBL/GenBank/DDBJ whole genome shotgun (WGS) entry which is preliminary data.</text>
</comment>
<sequence>MTVQVNVQEAKTRLSQLLAAAERGEEVVIARDGHPVARLVPTGEPAPRRVGFVAGSVPDSFFDPLPDDELARWE</sequence>
<evidence type="ECO:0000256" key="1">
    <source>
        <dbReference type="ARBA" id="ARBA00009981"/>
    </source>
</evidence>
<evidence type="ECO:0000313" key="4">
    <source>
        <dbReference type="Proteomes" id="UP001494902"/>
    </source>
</evidence>
<comment type="similarity">
    <text evidence="1 2">Belongs to the phD/YefM antitoxin family.</text>
</comment>
<keyword evidence="4" id="KW-1185">Reference proteome</keyword>
<gene>
    <name evidence="3" type="ORF">WIS52_10040</name>
</gene>